<dbReference type="EMBL" id="PPFX01000071">
    <property type="protein sequence ID" value="PNU18537.1"/>
    <property type="molecule type" value="Genomic_DNA"/>
</dbReference>
<dbReference type="OrthoDB" id="7060239at2"/>
<accession>A0A2K2H5L3</accession>
<name>A0A2K2H5L3_9BACT</name>
<evidence type="ECO:0000313" key="2">
    <source>
        <dbReference type="Proteomes" id="UP000236340"/>
    </source>
</evidence>
<evidence type="ECO:0000313" key="1">
    <source>
        <dbReference type="EMBL" id="PNU18537.1"/>
    </source>
</evidence>
<comment type="caution">
    <text evidence="1">The sequence shown here is derived from an EMBL/GenBank/DDBJ whole genome shotgun (WGS) entry which is preliminary data.</text>
</comment>
<dbReference type="AlphaFoldDB" id="A0A2K2H5L3"/>
<dbReference type="RefSeq" id="WP_103116932.1">
    <property type="nucleotide sequence ID" value="NZ_PPFX01000071.1"/>
</dbReference>
<dbReference type="Proteomes" id="UP000236340">
    <property type="component" value="Unassembled WGS sequence"/>
</dbReference>
<proteinExistence type="predicted"/>
<protein>
    <submittedName>
        <fullName evidence="1">Uncharacterized protein</fullName>
    </submittedName>
</protein>
<reference evidence="1 2" key="1">
    <citation type="journal article" date="2018" name="Genome Announc.">
        <title>Genome Sequence of Geothermobacter sp. HR-1 Iron Reducer from the Loihi Seamount.</title>
        <authorList>
            <person name="Smith H."/>
            <person name="Abuyen K."/>
            <person name="Tremblay J."/>
            <person name="Savalia P."/>
            <person name="Perez-Rodriguez I."/>
            <person name="Emerson D."/>
            <person name="Tully B."/>
            <person name="Amend J."/>
        </authorList>
    </citation>
    <scope>NUCLEOTIDE SEQUENCE [LARGE SCALE GENOMIC DNA]</scope>
    <source>
        <strain evidence="1 2">HR-1</strain>
    </source>
</reference>
<sequence>MKKLVGVLLVLVVSVCITPDSYGFGLGGLKKVTGGGSGGTDWAAMSKQSDSALADLYAGQSQLSDAVADLADVVGLKEQAAELRGHVANLQKCGSSSCSSFSEIQKSDDSVTKATLEKLKSVDNLTAEQKKKASAAMKKYIKGGILYAKGLKDVKILSKKAMDAPAMQKIKFAGLIKAAPVAGKGAGNILQTAPTLFKLATAKDIEYPEDAKSEMMSSLTM</sequence>
<organism evidence="1 2">
    <name type="scientific">Geothermobacter hydrogeniphilus</name>
    <dbReference type="NCBI Taxonomy" id="1969733"/>
    <lineage>
        <taxon>Bacteria</taxon>
        <taxon>Pseudomonadati</taxon>
        <taxon>Thermodesulfobacteriota</taxon>
        <taxon>Desulfuromonadia</taxon>
        <taxon>Desulfuromonadales</taxon>
        <taxon>Geothermobacteraceae</taxon>
        <taxon>Geothermobacter</taxon>
    </lineage>
</organism>
<gene>
    <name evidence="1" type="ORF">C2E25_17160</name>
</gene>